<proteinExistence type="predicted"/>
<name>A0AA36JTK1_9DINO</name>
<sequence length="661" mass="74672">MKPWPRFWPLAALSAAQVPVMPLGPLFPDYDCRKVGVLDGIDWPHWLSTFEKSPASWADAGSRYFDLFMDGDFESYQRWSDACPLGVLNAELALYTFAMSNGHAEHAATYRDSLRPKLRAWPLRVLIGSQWPLLLLISPDALREQVPEGVPDFANSRQANCLDVENPMLDWRGFQSVFYGERRKEWMETSIRYVYSWQMSQIPQELAKECLLGFLTAMLIKAFTCATSESTCYESFAQQIESFFAKEPNFFEVLAHSRWPWAMIINHMARSARHKYFLDFSEEELSGSATHRDLGRSAVQLGRWLSAQSESSQSFRDLLAALPHLGPAPAEAPNIVYVTMIYGKNFNRHLGRFCARARALGTPGQRLLLFTLDEDAFRLCLVENAGRCIRGTPSIVNKFTLPLLCARLGLDSVWIDLDVFLMADPTPAIVAHAERGPYDLLVSGSFEADCICNGIVYFRSTEAVADWLLAVIVWMYHHPYEHDQKTFSAFLNYTERVTKEPLDLPKIPAWDTLDPINQFVTPDTFEGNGWMGDLEKILIYHFLNGESDTGSGLDPSGTWLRQHGHFSEGLGPVKGKKVTLMDLFYTQEDEELYTTAKPAYENQALRAALLSSRKATRSTRLLGQPCGPMVGWDSQAEELSPEAVQERLRAARQGTAAKLRS</sequence>
<dbReference type="AlphaFoldDB" id="A0AA36JTK1"/>
<evidence type="ECO:0000313" key="1">
    <source>
        <dbReference type="EMBL" id="CAJ1411166.1"/>
    </source>
</evidence>
<dbReference type="SUPFAM" id="SSF53448">
    <property type="entry name" value="Nucleotide-diphospho-sugar transferases"/>
    <property type="match status" value="1"/>
</dbReference>
<dbReference type="EMBL" id="CAUJNA010003860">
    <property type="protein sequence ID" value="CAJ1411166.1"/>
    <property type="molecule type" value="Genomic_DNA"/>
</dbReference>
<dbReference type="Proteomes" id="UP001178507">
    <property type="component" value="Unassembled WGS sequence"/>
</dbReference>
<comment type="caution">
    <text evidence="1">The sequence shown here is derived from an EMBL/GenBank/DDBJ whole genome shotgun (WGS) entry which is preliminary data.</text>
</comment>
<evidence type="ECO:0000313" key="2">
    <source>
        <dbReference type="Proteomes" id="UP001178507"/>
    </source>
</evidence>
<reference evidence="1" key="1">
    <citation type="submission" date="2023-08" db="EMBL/GenBank/DDBJ databases">
        <authorList>
            <person name="Chen Y."/>
            <person name="Shah S."/>
            <person name="Dougan E. K."/>
            <person name="Thang M."/>
            <person name="Chan C."/>
        </authorList>
    </citation>
    <scope>NUCLEOTIDE SEQUENCE</scope>
</reference>
<dbReference type="InterPro" id="IPR029044">
    <property type="entry name" value="Nucleotide-diphossugar_trans"/>
</dbReference>
<keyword evidence="2" id="KW-1185">Reference proteome</keyword>
<protein>
    <submittedName>
        <fullName evidence="1">Uncharacterized protein</fullName>
    </submittedName>
</protein>
<accession>A0AA36JTK1</accession>
<gene>
    <name evidence="1" type="ORF">EVOR1521_LOCUS31803</name>
</gene>
<organism evidence="1 2">
    <name type="scientific">Effrenium voratum</name>
    <dbReference type="NCBI Taxonomy" id="2562239"/>
    <lineage>
        <taxon>Eukaryota</taxon>
        <taxon>Sar</taxon>
        <taxon>Alveolata</taxon>
        <taxon>Dinophyceae</taxon>
        <taxon>Suessiales</taxon>
        <taxon>Symbiodiniaceae</taxon>
        <taxon>Effrenium</taxon>
    </lineage>
</organism>